<proteinExistence type="predicted"/>
<sequence>MNIRAAAGWLGASLVVLTFVTGCNNCTGSVCGNQNSGNEANGRAAEPDAVPKQEAAQQSHSITPGPTVPEPPEKAEYIKAADAICQKWTRQAEKHTTAGAELSWELFTTLIQLGTNMANEWHAMTPPAGDAGKADTFIEKQYADVAAIQRVRDLWAAGDTDRAQVELDQLADEKVQAERRASARAYGFRVCY</sequence>
<name>A0ABU3QPF3_9ACTN</name>
<protein>
    <recommendedName>
        <fullName evidence="4">Lipoprotein</fullName>
    </recommendedName>
</protein>
<evidence type="ECO:0000313" key="2">
    <source>
        <dbReference type="EMBL" id="MDT9684639.1"/>
    </source>
</evidence>
<feature type="compositionally biased region" description="Polar residues" evidence="1">
    <location>
        <begin position="55"/>
        <end position="64"/>
    </location>
</feature>
<evidence type="ECO:0000313" key="3">
    <source>
        <dbReference type="Proteomes" id="UP001250181"/>
    </source>
</evidence>
<dbReference type="PROSITE" id="PS51257">
    <property type="entry name" value="PROKAR_LIPOPROTEIN"/>
    <property type="match status" value="1"/>
</dbReference>
<dbReference type="EMBL" id="JAWCTQ010000029">
    <property type="protein sequence ID" value="MDT9684639.1"/>
    <property type="molecule type" value="Genomic_DNA"/>
</dbReference>
<gene>
    <name evidence="2" type="ORF">RND61_21650</name>
</gene>
<evidence type="ECO:0000256" key="1">
    <source>
        <dbReference type="SAM" id="MobiDB-lite"/>
    </source>
</evidence>
<evidence type="ECO:0008006" key="4">
    <source>
        <dbReference type="Google" id="ProtNLM"/>
    </source>
</evidence>
<dbReference type="RefSeq" id="WP_315879694.1">
    <property type="nucleotide sequence ID" value="NZ_JAWCTQ010000029.1"/>
</dbReference>
<reference evidence="2 3" key="1">
    <citation type="submission" date="2023-09" db="EMBL/GenBank/DDBJ databases">
        <title>Streptomyces sp. nov.: A antagonism against Alternaria gaisen Producing Streptochlin, Isolated from Tamarix root soil.</title>
        <authorList>
            <person name="Chen Y."/>
        </authorList>
    </citation>
    <scope>NUCLEOTIDE SEQUENCE [LARGE SCALE GENOMIC DNA]</scope>
    <source>
        <strain evidence="2 3">TRM76323</strain>
    </source>
</reference>
<feature type="region of interest" description="Disordered" evidence="1">
    <location>
        <begin position="32"/>
        <end position="72"/>
    </location>
</feature>
<comment type="caution">
    <text evidence="2">The sequence shown here is derived from an EMBL/GenBank/DDBJ whole genome shotgun (WGS) entry which is preliminary data.</text>
</comment>
<dbReference type="Proteomes" id="UP001250181">
    <property type="component" value="Unassembled WGS sequence"/>
</dbReference>
<keyword evidence="3" id="KW-1185">Reference proteome</keyword>
<organism evidence="2 3">
    <name type="scientific">Streptomyces tamarix</name>
    <dbReference type="NCBI Taxonomy" id="3078565"/>
    <lineage>
        <taxon>Bacteria</taxon>
        <taxon>Bacillati</taxon>
        <taxon>Actinomycetota</taxon>
        <taxon>Actinomycetes</taxon>
        <taxon>Kitasatosporales</taxon>
        <taxon>Streptomycetaceae</taxon>
        <taxon>Streptomyces</taxon>
    </lineage>
</organism>
<accession>A0ABU3QPF3</accession>